<dbReference type="InterPro" id="IPR005119">
    <property type="entry name" value="LysR_subst-bd"/>
</dbReference>
<reference evidence="6 7" key="1">
    <citation type="submission" date="2024-09" db="EMBL/GenBank/DDBJ databases">
        <authorList>
            <person name="Pan X."/>
        </authorList>
    </citation>
    <scope>NUCLEOTIDE SEQUENCE [LARGE SCALE GENOMIC DNA]</scope>
    <source>
        <strain evidence="6 7">B2969</strain>
    </source>
</reference>
<dbReference type="PRINTS" id="PR00039">
    <property type="entry name" value="HTHLYSR"/>
</dbReference>
<dbReference type="InterPro" id="IPR036388">
    <property type="entry name" value="WH-like_DNA-bd_sf"/>
</dbReference>
<comment type="similarity">
    <text evidence="1">Belongs to the LysR transcriptional regulatory family.</text>
</comment>
<keyword evidence="3" id="KW-0238">DNA-binding</keyword>
<evidence type="ECO:0000256" key="3">
    <source>
        <dbReference type="ARBA" id="ARBA00023125"/>
    </source>
</evidence>
<keyword evidence="4" id="KW-0804">Transcription</keyword>
<evidence type="ECO:0000313" key="7">
    <source>
        <dbReference type="Proteomes" id="UP001610861"/>
    </source>
</evidence>
<comment type="caution">
    <text evidence="6">The sequence shown here is derived from an EMBL/GenBank/DDBJ whole genome shotgun (WGS) entry which is preliminary data.</text>
</comment>
<keyword evidence="2" id="KW-0805">Transcription regulation</keyword>
<evidence type="ECO:0000256" key="2">
    <source>
        <dbReference type="ARBA" id="ARBA00023015"/>
    </source>
</evidence>
<dbReference type="Proteomes" id="UP001610861">
    <property type="component" value="Unassembled WGS sequence"/>
</dbReference>
<dbReference type="InterPro" id="IPR036390">
    <property type="entry name" value="WH_DNA-bd_sf"/>
</dbReference>
<dbReference type="SUPFAM" id="SSF53850">
    <property type="entry name" value="Periplasmic binding protein-like II"/>
    <property type="match status" value="1"/>
</dbReference>
<accession>A0ABW7Q305</accession>
<dbReference type="Gene3D" id="1.10.10.10">
    <property type="entry name" value="Winged helix-like DNA-binding domain superfamily/Winged helix DNA-binding domain"/>
    <property type="match status" value="1"/>
</dbReference>
<sequence length="308" mass="32137">MSDLALWRAFLAVHTTGSLTAAARRMGITQPAVSAQLQALERIVGERLFERTARGVVPTPRADALAGRLAGPFSAVAEALSSPGRGARGGSEPAVRLGGAAELLGEVVAPLLAPLVADGVRVLIVPGMTGALLDGVRAGNLDLAILSERPRGRAVRATPFVDETFVLVGAPALIGEHGLAPNRPAASGSILFEEVPLLAYAHDVPILRRFWRHVFGARLDREPALTVPDLRALRDAAIAGAGVTVLPAYLCRAALHAGALVDLQPTDDPPINTLYLAERTGAAARPHIERVRQLIVGSVAAVVGDESR</sequence>
<feature type="domain" description="HTH lysR-type" evidence="5">
    <location>
        <begin position="1"/>
        <end position="59"/>
    </location>
</feature>
<evidence type="ECO:0000259" key="5">
    <source>
        <dbReference type="PROSITE" id="PS50931"/>
    </source>
</evidence>
<dbReference type="Gene3D" id="3.40.190.10">
    <property type="entry name" value="Periplasmic binding protein-like II"/>
    <property type="match status" value="2"/>
</dbReference>
<dbReference type="Pfam" id="PF00126">
    <property type="entry name" value="HTH_1"/>
    <property type="match status" value="1"/>
</dbReference>
<proteinExistence type="inferred from homology"/>
<evidence type="ECO:0000313" key="6">
    <source>
        <dbReference type="EMBL" id="MFH8249219.1"/>
    </source>
</evidence>
<dbReference type="Pfam" id="PF03466">
    <property type="entry name" value="LysR_substrate"/>
    <property type="match status" value="1"/>
</dbReference>
<dbReference type="EMBL" id="JBIQWL010000001">
    <property type="protein sequence ID" value="MFH8249219.1"/>
    <property type="molecule type" value="Genomic_DNA"/>
</dbReference>
<keyword evidence="7" id="KW-1185">Reference proteome</keyword>
<evidence type="ECO:0000256" key="1">
    <source>
        <dbReference type="ARBA" id="ARBA00009437"/>
    </source>
</evidence>
<dbReference type="CDD" id="cd05466">
    <property type="entry name" value="PBP2_LTTR_substrate"/>
    <property type="match status" value="1"/>
</dbReference>
<gene>
    <name evidence="6" type="ORF">ACH3VR_02470</name>
</gene>
<dbReference type="SUPFAM" id="SSF46785">
    <property type="entry name" value="Winged helix' DNA-binding domain"/>
    <property type="match status" value="1"/>
</dbReference>
<dbReference type="PANTHER" id="PTHR30126">
    <property type="entry name" value="HTH-TYPE TRANSCRIPTIONAL REGULATOR"/>
    <property type="match status" value="1"/>
</dbReference>
<name>A0ABW7Q305_9MICO</name>
<dbReference type="RefSeq" id="WP_396639162.1">
    <property type="nucleotide sequence ID" value="NZ_JBIQWL010000001.1"/>
</dbReference>
<dbReference type="PROSITE" id="PS50931">
    <property type="entry name" value="HTH_LYSR"/>
    <property type="match status" value="1"/>
</dbReference>
<dbReference type="PANTHER" id="PTHR30126:SF39">
    <property type="entry name" value="HTH-TYPE TRANSCRIPTIONAL REGULATOR CYSL"/>
    <property type="match status" value="1"/>
</dbReference>
<dbReference type="InterPro" id="IPR000847">
    <property type="entry name" value="LysR_HTH_N"/>
</dbReference>
<evidence type="ECO:0000256" key="4">
    <source>
        <dbReference type="ARBA" id="ARBA00023163"/>
    </source>
</evidence>
<organism evidence="6 7">
    <name type="scientific">Microbacterium alkaliflavum</name>
    <dbReference type="NCBI Taxonomy" id="3248839"/>
    <lineage>
        <taxon>Bacteria</taxon>
        <taxon>Bacillati</taxon>
        <taxon>Actinomycetota</taxon>
        <taxon>Actinomycetes</taxon>
        <taxon>Micrococcales</taxon>
        <taxon>Microbacteriaceae</taxon>
        <taxon>Microbacterium</taxon>
    </lineage>
</organism>
<protein>
    <submittedName>
        <fullName evidence="6">LysR family transcriptional regulator</fullName>
    </submittedName>
</protein>